<keyword evidence="2" id="KW-1185">Reference proteome</keyword>
<accession>A0A3Q7J695</accession>
<dbReference type="InParanoid" id="A0A3Q7J695"/>
<name>A0A3Q7J695_SOLLC</name>
<organism evidence="1">
    <name type="scientific">Solanum lycopersicum</name>
    <name type="common">Tomato</name>
    <name type="synonym">Lycopersicon esculentum</name>
    <dbReference type="NCBI Taxonomy" id="4081"/>
    <lineage>
        <taxon>Eukaryota</taxon>
        <taxon>Viridiplantae</taxon>
        <taxon>Streptophyta</taxon>
        <taxon>Embryophyta</taxon>
        <taxon>Tracheophyta</taxon>
        <taxon>Spermatophyta</taxon>
        <taxon>Magnoliopsida</taxon>
        <taxon>eudicotyledons</taxon>
        <taxon>Gunneridae</taxon>
        <taxon>Pentapetalae</taxon>
        <taxon>asterids</taxon>
        <taxon>lamiids</taxon>
        <taxon>Solanales</taxon>
        <taxon>Solanaceae</taxon>
        <taxon>Solanoideae</taxon>
        <taxon>Solaneae</taxon>
        <taxon>Solanum</taxon>
        <taxon>Solanum subgen. Lycopersicon</taxon>
    </lineage>
</organism>
<evidence type="ECO:0000313" key="1">
    <source>
        <dbReference type="EnsemblPlants" id="Solyc12g016217.1.1"/>
    </source>
</evidence>
<dbReference type="Proteomes" id="UP000004994">
    <property type="component" value="Chromosome 12"/>
</dbReference>
<dbReference type="PaxDb" id="4081-Solyc12g016220.1.1"/>
<dbReference type="Gramene" id="Solyc12g016217.1.1">
    <property type="protein sequence ID" value="Solyc12g016217.1.1"/>
    <property type="gene ID" value="Solyc12g016217.1"/>
</dbReference>
<sequence length="85" mass="9792">MEVELEPLTFEVKGMSQNHLYRRLFMYLTPTSESTGPLVPIQKSRFYSTYIGNRVGIGFMSVWVKKNDQMGSLLGLKHTHKMRGP</sequence>
<proteinExistence type="predicted"/>
<dbReference type="AlphaFoldDB" id="A0A3Q7J695"/>
<dbReference type="EnsemblPlants" id="Solyc12g016217.1.1">
    <property type="protein sequence ID" value="Solyc12g016217.1.1"/>
    <property type="gene ID" value="Solyc12g016217.1"/>
</dbReference>
<protein>
    <submittedName>
        <fullName evidence="1">Uncharacterized protein</fullName>
    </submittedName>
</protein>
<reference evidence="1" key="1">
    <citation type="journal article" date="2012" name="Nature">
        <title>The tomato genome sequence provides insights into fleshy fruit evolution.</title>
        <authorList>
            <consortium name="Tomato Genome Consortium"/>
        </authorList>
    </citation>
    <scope>NUCLEOTIDE SEQUENCE [LARGE SCALE GENOMIC DNA]</scope>
    <source>
        <strain evidence="1">cv. Heinz 1706</strain>
    </source>
</reference>
<reference evidence="1" key="2">
    <citation type="submission" date="2019-01" db="UniProtKB">
        <authorList>
            <consortium name="EnsemblPlants"/>
        </authorList>
    </citation>
    <scope>IDENTIFICATION</scope>
    <source>
        <strain evidence="1">cv. Heinz 1706</strain>
    </source>
</reference>
<evidence type="ECO:0000313" key="2">
    <source>
        <dbReference type="Proteomes" id="UP000004994"/>
    </source>
</evidence>